<sequence>MMIYRELYLDEINPELFSNFQRRQNVTKCFRKVDGEWLIKDIAFVDDWAEQEYEELNEYLKNTITTNGLVVGAFVDGKLKGFASIEATLFGKHNQYMDLSNIHVSQDLRGKGIGKELFQRAKAYAKKHGAQKLYISAHSAIESQAFYRAMGCVEAEEYSKEHVEKEPCDCQLECRL</sequence>
<dbReference type="InterPro" id="IPR000182">
    <property type="entry name" value="GNAT_dom"/>
</dbReference>
<feature type="domain" description="N-acetyltransferase" evidence="3">
    <location>
        <begin position="28"/>
        <end position="176"/>
    </location>
</feature>
<protein>
    <submittedName>
        <fullName evidence="4">Acetyltransferase (GNAT) domain-containing protein</fullName>
    </submittedName>
</protein>
<dbReference type="InterPro" id="IPR016181">
    <property type="entry name" value="Acyl_CoA_acyltransferase"/>
</dbReference>
<dbReference type="GO" id="GO:0016747">
    <property type="term" value="F:acyltransferase activity, transferring groups other than amino-acyl groups"/>
    <property type="evidence" value="ECO:0007669"/>
    <property type="project" value="InterPro"/>
</dbReference>
<gene>
    <name evidence="4" type="ORF">SAMN05216180_1365</name>
</gene>
<keyword evidence="1 4" id="KW-0808">Transferase</keyword>
<dbReference type="SUPFAM" id="SSF55729">
    <property type="entry name" value="Acyl-CoA N-acyltransferases (Nat)"/>
    <property type="match status" value="1"/>
</dbReference>
<dbReference type="PANTHER" id="PTHR43877">
    <property type="entry name" value="AMINOALKYLPHOSPHONATE N-ACETYLTRANSFERASE-RELATED-RELATED"/>
    <property type="match status" value="1"/>
</dbReference>
<evidence type="ECO:0000256" key="1">
    <source>
        <dbReference type="ARBA" id="ARBA00022679"/>
    </source>
</evidence>
<dbReference type="RefSeq" id="WP_092752933.1">
    <property type="nucleotide sequence ID" value="NZ_FOCG01000001.1"/>
</dbReference>
<dbReference type="Proteomes" id="UP000199158">
    <property type="component" value="Unassembled WGS sequence"/>
</dbReference>
<dbReference type="AlphaFoldDB" id="A0A1H8AIT9"/>
<reference evidence="4 5" key="1">
    <citation type="submission" date="2016-10" db="EMBL/GenBank/DDBJ databases">
        <authorList>
            <person name="de Groot N.N."/>
        </authorList>
    </citation>
    <scope>NUCLEOTIDE SEQUENCE [LARGE SCALE GENOMIC DNA]</scope>
    <source>
        <strain evidence="4 5">CGMCC 1.5070</strain>
    </source>
</reference>
<evidence type="ECO:0000313" key="4">
    <source>
        <dbReference type="EMBL" id="SEM70640.1"/>
    </source>
</evidence>
<dbReference type="OrthoDB" id="8116556at2"/>
<dbReference type="PROSITE" id="PS51186">
    <property type="entry name" value="GNAT"/>
    <property type="match status" value="1"/>
</dbReference>
<proteinExistence type="predicted"/>
<dbReference type="PANTHER" id="PTHR43877:SF2">
    <property type="entry name" value="AMINOALKYLPHOSPHONATE N-ACETYLTRANSFERASE-RELATED"/>
    <property type="match status" value="1"/>
</dbReference>
<dbReference type="Pfam" id="PF00583">
    <property type="entry name" value="Acetyltransf_1"/>
    <property type="match status" value="1"/>
</dbReference>
<evidence type="ECO:0000256" key="2">
    <source>
        <dbReference type="ARBA" id="ARBA00023315"/>
    </source>
</evidence>
<keyword evidence="2" id="KW-0012">Acyltransferase</keyword>
<dbReference type="CDD" id="cd04301">
    <property type="entry name" value="NAT_SF"/>
    <property type="match status" value="1"/>
</dbReference>
<dbReference type="STRING" id="474960.SAMN05216180_1365"/>
<name>A0A1H8AIT9_9FIRM</name>
<organism evidence="4 5">
    <name type="scientific">Hydrogenoanaerobacterium saccharovorans</name>
    <dbReference type="NCBI Taxonomy" id="474960"/>
    <lineage>
        <taxon>Bacteria</taxon>
        <taxon>Bacillati</taxon>
        <taxon>Bacillota</taxon>
        <taxon>Clostridia</taxon>
        <taxon>Eubacteriales</taxon>
        <taxon>Oscillospiraceae</taxon>
        <taxon>Hydrogenoanaerobacterium</taxon>
    </lineage>
</organism>
<accession>A0A1H8AIT9</accession>
<dbReference type="Gene3D" id="3.40.630.30">
    <property type="match status" value="1"/>
</dbReference>
<dbReference type="InterPro" id="IPR050832">
    <property type="entry name" value="Bact_Acetyltransf"/>
</dbReference>
<dbReference type="EMBL" id="FOCG01000001">
    <property type="protein sequence ID" value="SEM70640.1"/>
    <property type="molecule type" value="Genomic_DNA"/>
</dbReference>
<evidence type="ECO:0000313" key="5">
    <source>
        <dbReference type="Proteomes" id="UP000199158"/>
    </source>
</evidence>
<evidence type="ECO:0000259" key="3">
    <source>
        <dbReference type="PROSITE" id="PS51186"/>
    </source>
</evidence>
<keyword evidence="5" id="KW-1185">Reference proteome</keyword>